<evidence type="ECO:0000256" key="1">
    <source>
        <dbReference type="RuleBase" id="RU004560"/>
    </source>
</evidence>
<dbReference type="GeneID" id="90540579"/>
<dbReference type="PANTHER" id="PTHR18884">
    <property type="entry name" value="SEPTIN"/>
    <property type="match status" value="1"/>
</dbReference>
<dbReference type="Pfam" id="PF00735">
    <property type="entry name" value="Septin"/>
    <property type="match status" value="1"/>
</dbReference>
<comment type="similarity">
    <text evidence="1">Belongs to the TRAFAC class TrmE-Era-EngA-EngB-Septin-like GTPase superfamily. Septin GTPase family.</text>
</comment>
<keyword evidence="1" id="KW-0547">Nucleotide-binding</keyword>
<dbReference type="Gene3D" id="3.40.50.300">
    <property type="entry name" value="P-loop containing nucleotide triphosphate hydrolases"/>
    <property type="match status" value="1"/>
</dbReference>
<keyword evidence="1" id="KW-0342">GTP-binding</keyword>
<dbReference type="Proteomes" id="UP001334084">
    <property type="component" value="Chromosome 2"/>
</dbReference>
<organism evidence="3 4">
    <name type="scientific">Vairimorpha necatrix</name>
    <dbReference type="NCBI Taxonomy" id="6039"/>
    <lineage>
        <taxon>Eukaryota</taxon>
        <taxon>Fungi</taxon>
        <taxon>Fungi incertae sedis</taxon>
        <taxon>Microsporidia</taxon>
        <taxon>Nosematidae</taxon>
        <taxon>Vairimorpha</taxon>
    </lineage>
</organism>
<dbReference type="GO" id="GO:0005525">
    <property type="term" value="F:GTP binding"/>
    <property type="evidence" value="ECO:0007669"/>
    <property type="project" value="UniProtKB-KW"/>
</dbReference>
<name>A0AAX4J9Z8_9MICR</name>
<evidence type="ECO:0000259" key="2">
    <source>
        <dbReference type="PROSITE" id="PS51719"/>
    </source>
</evidence>
<dbReference type="KEGG" id="vnx:VNE69_02289"/>
<protein>
    <submittedName>
        <fullName evidence="3">Septin</fullName>
    </submittedName>
</protein>
<dbReference type="InterPro" id="IPR027417">
    <property type="entry name" value="P-loop_NTPase"/>
</dbReference>
<feature type="domain" description="Septin-type G" evidence="2">
    <location>
        <begin position="22"/>
        <end position="270"/>
    </location>
</feature>
<keyword evidence="4" id="KW-1185">Reference proteome</keyword>
<dbReference type="SUPFAM" id="SSF52540">
    <property type="entry name" value="P-loop containing nucleoside triphosphate hydrolases"/>
    <property type="match status" value="1"/>
</dbReference>
<dbReference type="EMBL" id="CP142727">
    <property type="protein sequence ID" value="WUR02770.1"/>
    <property type="molecule type" value="Genomic_DNA"/>
</dbReference>
<dbReference type="AlphaFoldDB" id="A0AAX4J9Z8"/>
<dbReference type="InterPro" id="IPR030379">
    <property type="entry name" value="G_SEPTIN_dom"/>
</dbReference>
<dbReference type="PROSITE" id="PS51719">
    <property type="entry name" value="G_SEPTIN"/>
    <property type="match status" value="1"/>
</dbReference>
<evidence type="ECO:0000313" key="4">
    <source>
        <dbReference type="Proteomes" id="UP001334084"/>
    </source>
</evidence>
<reference evidence="3" key="1">
    <citation type="journal article" date="2024" name="BMC Genomics">
        <title>Functional annotation of a divergent genome using sequence and structure-based similarity.</title>
        <authorList>
            <person name="Svedberg D."/>
            <person name="Winiger R.R."/>
            <person name="Berg A."/>
            <person name="Sharma H."/>
            <person name="Tellgren-Roth C."/>
            <person name="Debrunner-Vossbrinck B.A."/>
            <person name="Vossbrinck C.R."/>
            <person name="Barandun J."/>
        </authorList>
    </citation>
    <scope>NUCLEOTIDE SEQUENCE</scope>
    <source>
        <strain evidence="3">Illinois isolate</strain>
    </source>
</reference>
<evidence type="ECO:0000313" key="3">
    <source>
        <dbReference type="EMBL" id="WUR02770.1"/>
    </source>
</evidence>
<dbReference type="RefSeq" id="XP_065328915.1">
    <property type="nucleotide sequence ID" value="XM_065472843.1"/>
</dbReference>
<accession>A0AAX4J9Z8</accession>
<gene>
    <name evidence="3" type="ORF">VNE69_02289</name>
</gene>
<sequence length="319" mass="37611">MSSKGIGMSNLPNLKYGRICRKGIDFNIMIVGSTGLGKTSFINGLFNINLLDTTTEKSDFHVSTCTIVENQFKTNIIITEINNIGDRKNNDNCWRPIIKYVHDSYTDFWNKEQENVRDLISDKRVHLCFYFLEPNIDFIRPADLLTMKEISKYCNLVPVVSKSDLLNENEKQEAFDFLRNIFEENNILLFEEEKPERGKLSNFTPPFFIISPDDISEHTRKYPWGVLDIRNFVTNDLYRLRDQLINKNIIELIRRTEDFYDMFRATLLYEYVDTQASKELNKELKLFGLSEEIEDEYKMIKEMKARILEKKEVLNITKE</sequence>
<proteinExistence type="inferred from homology"/>